<dbReference type="Gene3D" id="3.40.350.10">
    <property type="entry name" value="Creatinase/prolidase N-terminal domain"/>
    <property type="match status" value="1"/>
</dbReference>
<dbReference type="GO" id="GO:0004177">
    <property type="term" value="F:aminopeptidase activity"/>
    <property type="evidence" value="ECO:0007669"/>
    <property type="project" value="UniProtKB-KW"/>
</dbReference>
<dbReference type="Pfam" id="PF01321">
    <property type="entry name" value="Creatinase_N"/>
    <property type="match status" value="1"/>
</dbReference>
<dbReference type="AlphaFoldDB" id="A0A4V2SXH0"/>
<proteinExistence type="predicted"/>
<dbReference type="InterPro" id="IPR050659">
    <property type="entry name" value="Peptidase_M24B"/>
</dbReference>
<dbReference type="SUPFAM" id="SSF55920">
    <property type="entry name" value="Creatinase/aminopeptidase"/>
    <property type="match status" value="1"/>
</dbReference>
<dbReference type="SUPFAM" id="SSF53092">
    <property type="entry name" value="Creatinase/prolidase N-terminal domain"/>
    <property type="match status" value="1"/>
</dbReference>
<dbReference type="Proteomes" id="UP000294746">
    <property type="component" value="Unassembled WGS sequence"/>
</dbReference>
<dbReference type="PANTHER" id="PTHR46112">
    <property type="entry name" value="AMINOPEPTIDASE"/>
    <property type="match status" value="1"/>
</dbReference>
<dbReference type="InterPro" id="IPR029149">
    <property type="entry name" value="Creatin/AminoP/Spt16_N"/>
</dbReference>
<dbReference type="PANTHER" id="PTHR46112:SF2">
    <property type="entry name" value="XAA-PRO AMINOPEPTIDASE P-RELATED"/>
    <property type="match status" value="1"/>
</dbReference>
<evidence type="ECO:0000313" key="3">
    <source>
        <dbReference type="EMBL" id="TCP66096.1"/>
    </source>
</evidence>
<dbReference type="Pfam" id="PF00557">
    <property type="entry name" value="Peptidase_M24"/>
    <property type="match status" value="1"/>
</dbReference>
<evidence type="ECO:0000313" key="4">
    <source>
        <dbReference type="Proteomes" id="UP000294746"/>
    </source>
</evidence>
<gene>
    <name evidence="3" type="ORF">EDD57_12731</name>
</gene>
<dbReference type="OrthoDB" id="9806388at2"/>
<evidence type="ECO:0000259" key="1">
    <source>
        <dbReference type="Pfam" id="PF00557"/>
    </source>
</evidence>
<reference evidence="3 4" key="1">
    <citation type="submission" date="2019-03" db="EMBL/GenBank/DDBJ databases">
        <title>Genomic Encyclopedia of Type Strains, Phase IV (KMG-IV): sequencing the most valuable type-strain genomes for metagenomic binning, comparative biology and taxonomic classification.</title>
        <authorList>
            <person name="Goeker M."/>
        </authorList>
    </citation>
    <scope>NUCLEOTIDE SEQUENCE [LARGE SCALE GENOMIC DNA]</scope>
    <source>
        <strain evidence="3 4">DSM 46831</strain>
    </source>
</reference>
<dbReference type="RefSeq" id="WP_131849183.1">
    <property type="nucleotide sequence ID" value="NZ_SLXV01000027.1"/>
</dbReference>
<dbReference type="InterPro" id="IPR036005">
    <property type="entry name" value="Creatinase/aminopeptidase-like"/>
</dbReference>
<feature type="domain" description="Peptidase M24" evidence="1">
    <location>
        <begin position="146"/>
        <end position="380"/>
    </location>
</feature>
<protein>
    <submittedName>
        <fullName evidence="3">Xaa-Pro aminopeptidase</fullName>
    </submittedName>
</protein>
<feature type="domain" description="Creatinase N-terminal" evidence="2">
    <location>
        <begin position="15"/>
        <end position="138"/>
    </location>
</feature>
<dbReference type="EMBL" id="SLXV01000027">
    <property type="protein sequence ID" value="TCP66096.1"/>
    <property type="molecule type" value="Genomic_DNA"/>
</dbReference>
<comment type="caution">
    <text evidence="3">The sequence shown here is derived from an EMBL/GenBank/DDBJ whole genome shotgun (WGS) entry which is preliminary data.</text>
</comment>
<evidence type="ECO:0000259" key="2">
    <source>
        <dbReference type="Pfam" id="PF01321"/>
    </source>
</evidence>
<keyword evidence="3" id="KW-0378">Hydrolase</keyword>
<dbReference type="InterPro" id="IPR000994">
    <property type="entry name" value="Pept_M24"/>
</dbReference>
<organism evidence="3 4">
    <name type="scientific">Baia soyae</name>
    <dbReference type="NCBI Taxonomy" id="1544746"/>
    <lineage>
        <taxon>Bacteria</taxon>
        <taxon>Bacillati</taxon>
        <taxon>Bacillota</taxon>
        <taxon>Bacilli</taxon>
        <taxon>Bacillales</taxon>
        <taxon>Thermoactinomycetaceae</taxon>
        <taxon>Baia</taxon>
    </lineage>
</organism>
<sequence>MHTLPLVPRSEIEQRIHRLQSYLQEHQIDGVLLAQNVDLYYFTGTMQNALCYIPSAGEPVLYVKKSVVRAEFEAHVEVQPLGRMRELGAVLSERYGSIHKIGLELDVLPYATAHFYQKLFSEAEMVDVSFALRHIRSVKSAYELSQIKKAAQILDDTLTKVSSWLRVGMTELELVARIEYEFRLQGNINLWRMRGFNSELALGMVASGGTASTPTYFDGPAGGLGVSTASPQGASFREIKANEPILIDVSMIVEGYMVDQTRIAVIGELSAPILEAYEVARAILRKVEEQGNPGVAWQDLYATSLEMAKEAGLSDYFMGYGADQAKFLGHGVGIELDELPILAKGFSQLLEEGMVIAIEPKFTFPEQGVIGIENTYVVTANGLESLSVTPEEIMKIEL</sequence>
<dbReference type="InterPro" id="IPR000587">
    <property type="entry name" value="Creatinase_N"/>
</dbReference>
<dbReference type="Gene3D" id="3.90.230.10">
    <property type="entry name" value="Creatinase/methionine aminopeptidase superfamily"/>
    <property type="match status" value="1"/>
</dbReference>
<keyword evidence="3" id="KW-0031">Aminopeptidase</keyword>
<accession>A0A4V2SXH0</accession>
<keyword evidence="3" id="KW-0645">Protease</keyword>
<name>A0A4V2SXH0_9BACL</name>
<keyword evidence="4" id="KW-1185">Reference proteome</keyword>